<proteinExistence type="predicted"/>
<accession>A0A8J6LRZ2</accession>
<dbReference type="NCBIfam" id="TIGR03959">
    <property type="entry name" value="hyd_TM1266"/>
    <property type="match status" value="1"/>
</dbReference>
<name>A0A8J6LRZ2_9FIRM</name>
<dbReference type="Proteomes" id="UP000657177">
    <property type="component" value="Unassembled WGS sequence"/>
</dbReference>
<evidence type="ECO:0000313" key="2">
    <source>
        <dbReference type="EMBL" id="MBA2132707.1"/>
    </source>
</evidence>
<feature type="region of interest" description="Disordered" evidence="1">
    <location>
        <begin position="84"/>
        <end position="112"/>
    </location>
</feature>
<sequence length="112" mass="11965">MQTRIAAVSIIVENLEVVDKLNNILHDYSNYIIGRLGIPYRQRGVSIICIVLDAPNDVISALAGKLGMLPNVTAKTVYSKPFPVKEANGDPKEATGEANGQASVEAEGKGDQ</sequence>
<gene>
    <name evidence="2" type="ORF">G5B42_04010</name>
</gene>
<reference evidence="2" key="1">
    <citation type="submission" date="2020-06" db="EMBL/GenBank/DDBJ databases">
        <title>Novel chitinolytic bacterium.</title>
        <authorList>
            <person name="Ungkulpasvich U."/>
            <person name="Kosugi A."/>
            <person name="Uke A."/>
        </authorList>
    </citation>
    <scope>NUCLEOTIDE SEQUENCE</scope>
    <source>
        <strain evidence="2">UUS1-1</strain>
    </source>
</reference>
<dbReference type="Gene3D" id="3.30.70.1150">
    <property type="entry name" value="ACT-like. Chain A, domain 2"/>
    <property type="match status" value="1"/>
</dbReference>
<dbReference type="EMBL" id="JAAKDE010000007">
    <property type="protein sequence ID" value="MBA2132707.1"/>
    <property type="molecule type" value="Genomic_DNA"/>
</dbReference>
<comment type="caution">
    <text evidence="2">The sequence shown here is derived from an EMBL/GenBank/DDBJ whole genome shotgun (WGS) entry which is preliminary data.</text>
</comment>
<dbReference type="AlphaFoldDB" id="A0A8J6LRZ2"/>
<dbReference type="Pfam" id="PF21699">
    <property type="entry name" value="TM1266-like"/>
    <property type="match status" value="1"/>
</dbReference>
<evidence type="ECO:0000256" key="1">
    <source>
        <dbReference type="SAM" id="MobiDB-lite"/>
    </source>
</evidence>
<dbReference type="InterPro" id="IPR045865">
    <property type="entry name" value="ACT-like_dom_sf"/>
</dbReference>
<dbReference type="SUPFAM" id="SSF55021">
    <property type="entry name" value="ACT-like"/>
    <property type="match status" value="1"/>
</dbReference>
<organism evidence="2 3">
    <name type="scientific">Capillibacterium thermochitinicola</name>
    <dbReference type="NCBI Taxonomy" id="2699427"/>
    <lineage>
        <taxon>Bacteria</taxon>
        <taxon>Bacillati</taxon>
        <taxon>Bacillota</taxon>
        <taxon>Capillibacterium</taxon>
    </lineage>
</organism>
<keyword evidence="3" id="KW-1185">Reference proteome</keyword>
<dbReference type="InterPro" id="IPR023860">
    <property type="entry name" value="FeFe-hyd_TM1266"/>
</dbReference>
<protein>
    <submittedName>
        <fullName evidence="2">Iron-only hydrogenase system regulator</fullName>
    </submittedName>
</protein>
<evidence type="ECO:0000313" key="3">
    <source>
        <dbReference type="Proteomes" id="UP000657177"/>
    </source>
</evidence>
<dbReference type="RefSeq" id="WP_181339161.1">
    <property type="nucleotide sequence ID" value="NZ_JAAKDE010000007.1"/>
</dbReference>
<dbReference type="InterPro" id="IPR027271">
    <property type="entry name" value="Acetolactate_synth/TF_NikR_C"/>
</dbReference>